<dbReference type="SMART" id="SM00858">
    <property type="entry name" value="SAF"/>
    <property type="match status" value="1"/>
</dbReference>
<keyword evidence="5" id="KW-1185">Reference proteome</keyword>
<sequence length="249" mass="26913">MKRRTDHRRNRAGSHSLRSNSMRTSQTRSSQAHVQERKVGVASPIRAVLWRWRWMAFALLIAGVVQSIIVALEFTSVAMGQVLVAKSDLATGDTLSSSNVEVVDIPQKILPEHAVSTLAEVKDEVIAAPLPRGMPVVKEQLLDSSFSKRAPANTVVTTITLADDASLAMLQPGNRIDLYAPPRENTKDLDAELLASNAVVLSTVSQQNKGGIFNDFSNKSTIMVAIPSDAARLVIGIGAKTPLRVVISK</sequence>
<keyword evidence="2" id="KW-0472">Membrane</keyword>
<evidence type="ECO:0000256" key="2">
    <source>
        <dbReference type="SAM" id="Phobius"/>
    </source>
</evidence>
<feature type="region of interest" description="Disordered" evidence="1">
    <location>
        <begin position="1"/>
        <end position="36"/>
    </location>
</feature>
<accession>A0A4Q9V2G1</accession>
<feature type="compositionally biased region" description="Basic residues" evidence="1">
    <location>
        <begin position="1"/>
        <end position="12"/>
    </location>
</feature>
<dbReference type="Pfam" id="PF08666">
    <property type="entry name" value="SAF"/>
    <property type="match status" value="1"/>
</dbReference>
<evidence type="ECO:0000256" key="1">
    <source>
        <dbReference type="SAM" id="MobiDB-lite"/>
    </source>
</evidence>
<dbReference type="CDD" id="cd11614">
    <property type="entry name" value="SAF_CpaB_FlgA_like"/>
    <property type="match status" value="1"/>
</dbReference>
<dbReference type="Proteomes" id="UP000293036">
    <property type="component" value="Unassembled WGS sequence"/>
</dbReference>
<dbReference type="EMBL" id="SJDT01000001">
    <property type="protein sequence ID" value="TBW23800.1"/>
    <property type="molecule type" value="Genomic_DNA"/>
</dbReference>
<protein>
    <recommendedName>
        <fullName evidence="3">SAF domain-containing protein</fullName>
    </recommendedName>
</protein>
<proteinExistence type="predicted"/>
<organism evidence="4 5">
    <name type="scientific">Arcanobacterium bovis</name>
    <dbReference type="NCBI Taxonomy" id="2529275"/>
    <lineage>
        <taxon>Bacteria</taxon>
        <taxon>Bacillati</taxon>
        <taxon>Actinomycetota</taxon>
        <taxon>Actinomycetes</taxon>
        <taxon>Actinomycetales</taxon>
        <taxon>Actinomycetaceae</taxon>
        <taxon>Arcanobacterium</taxon>
    </lineage>
</organism>
<dbReference type="InterPro" id="IPR013974">
    <property type="entry name" value="SAF"/>
</dbReference>
<feature type="compositionally biased region" description="Polar residues" evidence="1">
    <location>
        <begin position="16"/>
        <end position="33"/>
    </location>
</feature>
<feature type="transmembrane region" description="Helical" evidence="2">
    <location>
        <begin position="54"/>
        <end position="72"/>
    </location>
</feature>
<keyword evidence="2" id="KW-0812">Transmembrane</keyword>
<evidence type="ECO:0000313" key="4">
    <source>
        <dbReference type="EMBL" id="TBW23800.1"/>
    </source>
</evidence>
<keyword evidence="2" id="KW-1133">Transmembrane helix</keyword>
<feature type="domain" description="SAF" evidence="3">
    <location>
        <begin position="80"/>
        <end position="142"/>
    </location>
</feature>
<evidence type="ECO:0000313" key="5">
    <source>
        <dbReference type="Proteomes" id="UP000293036"/>
    </source>
</evidence>
<comment type="caution">
    <text evidence="4">The sequence shown here is derived from an EMBL/GenBank/DDBJ whole genome shotgun (WGS) entry which is preliminary data.</text>
</comment>
<dbReference type="OrthoDB" id="3268723at2"/>
<evidence type="ECO:0000259" key="3">
    <source>
        <dbReference type="SMART" id="SM00858"/>
    </source>
</evidence>
<reference evidence="4 5" key="1">
    <citation type="submission" date="2019-02" db="EMBL/GenBank/DDBJ databases">
        <title>Arcanobacterium bovis sp. nov., isolated from the milk of a cow with mastitis.</title>
        <authorList>
            <person name="Sammra O."/>
            <person name="Foster G."/>
            <person name="Hassan A."/>
            <person name="Alssahen M."/>
            <person name="Laemmler C."/>
            <person name="Borowiak M."/>
            <person name="Malorny B."/>
            <person name="Abdulmawjood A."/>
        </authorList>
    </citation>
    <scope>NUCLEOTIDE SEQUENCE [LARGE SCALE GENOMIC DNA]</scope>
    <source>
        <strain evidence="4 5">C605018/01/1</strain>
    </source>
</reference>
<gene>
    <name evidence="4" type="ORF">EZJ44_01300</name>
</gene>
<name>A0A4Q9V2G1_9ACTO</name>
<dbReference type="AlphaFoldDB" id="A0A4Q9V2G1"/>